<dbReference type="PANTHER" id="PTHR48081">
    <property type="entry name" value="AB HYDROLASE SUPERFAMILY PROTEIN C4A8.06C"/>
    <property type="match status" value="1"/>
</dbReference>
<protein>
    <recommendedName>
        <fullName evidence="2">Alpha/beta hydrolase fold-3 domain-containing protein</fullName>
    </recommendedName>
</protein>
<dbReference type="AlphaFoldDB" id="A0A084QGL6"/>
<proteinExistence type="predicted"/>
<sequence length="323" mass="35676">MALQRLQRQLVVTLLRIFTAAISFFPRRAERRFARSSGIVPHRIRIPTRDPGRFLAADLYVPKTPPSQPLPVVVNWHPSGWVLPNLGIDCLFCVFAATGAGVYVLDVDYRKAPETPFPGAVHDVEDALRWVASQGDMFDATNVVVSGFSAGANLALVAATTVRKMLAGMLTIPIVIAFYPITDFTLTPEERAIPNPIRPTPPGLAKLFHDCYLPDETQKADVRASPGRADPEDFPKTVVMVTCEGDPLCREGMELAEKLEDGQRRVESVTLEGVGHAFDKGATRGTIECKRREEAYSLAVEVLRDAYIVPEDPIDFSTAWQYI</sequence>
<gene>
    <name evidence="3" type="ORF">S40285_05906</name>
</gene>
<reference evidence="3 4" key="1">
    <citation type="journal article" date="2014" name="BMC Genomics">
        <title>Comparative genome sequencing reveals chemotype-specific gene clusters in the toxigenic black mold Stachybotrys.</title>
        <authorList>
            <person name="Semeiks J."/>
            <person name="Borek D."/>
            <person name="Otwinowski Z."/>
            <person name="Grishin N.V."/>
        </authorList>
    </citation>
    <scope>NUCLEOTIDE SEQUENCE [LARGE SCALE GENOMIC DNA]</scope>
    <source>
        <strain evidence="3 4">IBT 40285</strain>
    </source>
</reference>
<dbReference type="PANTHER" id="PTHR48081:SF8">
    <property type="entry name" value="ALPHA_BETA HYDROLASE FOLD-3 DOMAIN-CONTAINING PROTEIN-RELATED"/>
    <property type="match status" value="1"/>
</dbReference>
<dbReference type="InParanoid" id="A0A084QGL6"/>
<dbReference type="STRING" id="1283841.A0A084QGL6"/>
<dbReference type="GO" id="GO:0016787">
    <property type="term" value="F:hydrolase activity"/>
    <property type="evidence" value="ECO:0007669"/>
    <property type="project" value="UniProtKB-KW"/>
</dbReference>
<dbReference type="Gene3D" id="3.40.50.1820">
    <property type="entry name" value="alpha/beta hydrolase"/>
    <property type="match status" value="1"/>
</dbReference>
<dbReference type="Proteomes" id="UP000028524">
    <property type="component" value="Unassembled WGS sequence"/>
</dbReference>
<organism evidence="3 4">
    <name type="scientific">Stachybotrys chlorohalonatus (strain IBT 40285)</name>
    <dbReference type="NCBI Taxonomy" id="1283841"/>
    <lineage>
        <taxon>Eukaryota</taxon>
        <taxon>Fungi</taxon>
        <taxon>Dikarya</taxon>
        <taxon>Ascomycota</taxon>
        <taxon>Pezizomycotina</taxon>
        <taxon>Sordariomycetes</taxon>
        <taxon>Hypocreomycetidae</taxon>
        <taxon>Hypocreales</taxon>
        <taxon>Stachybotryaceae</taxon>
        <taxon>Stachybotrys</taxon>
    </lineage>
</organism>
<evidence type="ECO:0000313" key="3">
    <source>
        <dbReference type="EMBL" id="KFA63101.1"/>
    </source>
</evidence>
<accession>A0A084QGL6</accession>
<evidence type="ECO:0000256" key="1">
    <source>
        <dbReference type="ARBA" id="ARBA00022801"/>
    </source>
</evidence>
<dbReference type="OrthoDB" id="19653at2759"/>
<feature type="domain" description="Alpha/beta hydrolase fold-3" evidence="2">
    <location>
        <begin position="73"/>
        <end position="278"/>
    </location>
</feature>
<keyword evidence="4" id="KW-1185">Reference proteome</keyword>
<keyword evidence="1" id="KW-0378">Hydrolase</keyword>
<dbReference type="InterPro" id="IPR029058">
    <property type="entry name" value="AB_hydrolase_fold"/>
</dbReference>
<name>A0A084QGL6_STAC4</name>
<evidence type="ECO:0000313" key="4">
    <source>
        <dbReference type="Proteomes" id="UP000028524"/>
    </source>
</evidence>
<dbReference type="Pfam" id="PF07859">
    <property type="entry name" value="Abhydrolase_3"/>
    <property type="match status" value="1"/>
</dbReference>
<dbReference type="OMA" id="SERMERC"/>
<evidence type="ECO:0000259" key="2">
    <source>
        <dbReference type="Pfam" id="PF07859"/>
    </source>
</evidence>
<dbReference type="InterPro" id="IPR013094">
    <property type="entry name" value="AB_hydrolase_3"/>
</dbReference>
<dbReference type="InterPro" id="IPR050300">
    <property type="entry name" value="GDXG_lipolytic_enzyme"/>
</dbReference>
<dbReference type="SUPFAM" id="SSF53474">
    <property type="entry name" value="alpha/beta-Hydrolases"/>
    <property type="match status" value="1"/>
</dbReference>
<dbReference type="HOGENOM" id="CLU_012494_3_0_1"/>
<dbReference type="EMBL" id="KL660757">
    <property type="protein sequence ID" value="KFA63101.1"/>
    <property type="molecule type" value="Genomic_DNA"/>
</dbReference>